<name>A0A3Q2YB97_HIPCM</name>
<dbReference type="Ensembl" id="ENSHCOT00000016943.1">
    <property type="protein sequence ID" value="ENSHCOP00000010501.1"/>
    <property type="gene ID" value="ENSHCOG00000000648.1"/>
</dbReference>
<dbReference type="PANTHER" id="PTHR48225:SF3">
    <property type="entry name" value="HORMA DOMAIN-CONTAINING PROTEIN 1"/>
    <property type="match status" value="1"/>
</dbReference>
<dbReference type="PROSITE" id="PS50815">
    <property type="entry name" value="HORMA"/>
    <property type="match status" value="1"/>
</dbReference>
<dbReference type="GeneTree" id="ENSGT00390000018130"/>
<dbReference type="STRING" id="109280.ENSHCOP00000010501"/>
<dbReference type="GO" id="GO:0051321">
    <property type="term" value="P:meiotic cell cycle"/>
    <property type="evidence" value="ECO:0007669"/>
    <property type="project" value="UniProtKB-KW"/>
</dbReference>
<dbReference type="Pfam" id="PF02301">
    <property type="entry name" value="HORMA"/>
    <property type="match status" value="1"/>
</dbReference>
<dbReference type="AlphaFoldDB" id="A0A3Q2YB97"/>
<keyword evidence="4" id="KW-0539">Nucleus</keyword>
<dbReference type="InterPro" id="IPR003511">
    <property type="entry name" value="HORMA_dom"/>
</dbReference>
<dbReference type="SUPFAM" id="SSF56019">
    <property type="entry name" value="The spindle assembly checkpoint protein mad2"/>
    <property type="match status" value="1"/>
</dbReference>
<reference evidence="7" key="2">
    <citation type="submission" date="2025-09" db="UniProtKB">
        <authorList>
            <consortium name="Ensembl"/>
        </authorList>
    </citation>
    <scope>IDENTIFICATION</scope>
</reference>
<dbReference type="PANTHER" id="PTHR48225">
    <property type="entry name" value="HORMA DOMAIN-CONTAINING PROTEIN 1"/>
    <property type="match status" value="1"/>
</dbReference>
<proteinExistence type="predicted"/>
<evidence type="ECO:0000256" key="2">
    <source>
        <dbReference type="ARBA" id="ARBA00004286"/>
    </source>
</evidence>
<evidence type="ECO:0000259" key="6">
    <source>
        <dbReference type="PROSITE" id="PS50815"/>
    </source>
</evidence>
<dbReference type="Gene3D" id="3.30.900.10">
    <property type="entry name" value="HORMA domain"/>
    <property type="match status" value="1"/>
</dbReference>
<accession>A0A3Q2YB97</accession>
<evidence type="ECO:0000256" key="4">
    <source>
        <dbReference type="ARBA" id="ARBA00023242"/>
    </source>
</evidence>
<comment type="subcellular location">
    <subcellularLocation>
        <location evidence="2">Chromosome</location>
    </subcellularLocation>
    <subcellularLocation>
        <location evidence="1">Nucleus</location>
    </subcellularLocation>
</comment>
<evidence type="ECO:0000256" key="3">
    <source>
        <dbReference type="ARBA" id="ARBA00022454"/>
    </source>
</evidence>
<dbReference type="Proteomes" id="UP000264820">
    <property type="component" value="Unplaced"/>
</dbReference>
<dbReference type="GO" id="GO:0005694">
    <property type="term" value="C:chromosome"/>
    <property type="evidence" value="ECO:0007669"/>
    <property type="project" value="UniProtKB-SubCell"/>
</dbReference>
<dbReference type="GO" id="GO:0005634">
    <property type="term" value="C:nucleus"/>
    <property type="evidence" value="ECO:0007669"/>
    <property type="project" value="UniProtKB-SubCell"/>
</dbReference>
<keyword evidence="5" id="KW-0469">Meiosis</keyword>
<evidence type="ECO:0000256" key="1">
    <source>
        <dbReference type="ARBA" id="ARBA00004123"/>
    </source>
</evidence>
<organism evidence="7 8">
    <name type="scientific">Hippocampus comes</name>
    <name type="common">Tiger tail seahorse</name>
    <dbReference type="NCBI Taxonomy" id="109280"/>
    <lineage>
        <taxon>Eukaryota</taxon>
        <taxon>Metazoa</taxon>
        <taxon>Chordata</taxon>
        <taxon>Craniata</taxon>
        <taxon>Vertebrata</taxon>
        <taxon>Euteleostomi</taxon>
        <taxon>Actinopterygii</taxon>
        <taxon>Neopterygii</taxon>
        <taxon>Teleostei</taxon>
        <taxon>Neoteleostei</taxon>
        <taxon>Acanthomorphata</taxon>
        <taxon>Syngnathiaria</taxon>
        <taxon>Syngnathiformes</taxon>
        <taxon>Syngnathoidei</taxon>
        <taxon>Syngnathidae</taxon>
        <taxon>Hippocampus</taxon>
    </lineage>
</organism>
<protein>
    <submittedName>
        <fullName evidence="7">HORMA domain containing 1</fullName>
    </submittedName>
</protein>
<dbReference type="InterPro" id="IPR036570">
    <property type="entry name" value="HORMA_dom_sf"/>
</dbReference>
<keyword evidence="8" id="KW-1185">Reference proteome</keyword>
<evidence type="ECO:0000256" key="5">
    <source>
        <dbReference type="ARBA" id="ARBA00023254"/>
    </source>
</evidence>
<evidence type="ECO:0000313" key="7">
    <source>
        <dbReference type="Ensembl" id="ENSHCOP00000010501.1"/>
    </source>
</evidence>
<dbReference type="OMA" id="IFQNKMV"/>
<sequence>MAFVQQVRISKDPQLLPNRVVSELQSVSVIKNLLAIGVSSIMYLRGLFPERAYESKYFEDQKVMILREERSCPGACQIVEWITGCFDAIQMKYLRTIIMSVSTDPDDPQKVTEFYQFRIHYNTEGAQMNFGRSSPSISPPNEDFAIAVGSTKKASILLVRKLYILMQNLGPLPNKIFLNMTLTYYDEVTPHNYQPPGFKEADGDILVFEREPVSLTLGEVFTPFHSLKVNMATERHRLEPVEEGTGRRNRWFLRVKRDGSLSQRSEIEDVDDTSQNNCTDIKAQEIDLSSHEKMGKTLMEAVMLKRPSDMEVSTMTTRSGRIIQHSTQQTKRTMNTRKQAAAKNNTVCWYDIPSSQETVLKKRKFSESKESP</sequence>
<feature type="domain" description="HORMA" evidence="6">
    <location>
        <begin position="24"/>
        <end position="231"/>
    </location>
</feature>
<keyword evidence="3" id="KW-0158">Chromosome</keyword>
<reference evidence="7" key="1">
    <citation type="submission" date="2025-08" db="UniProtKB">
        <authorList>
            <consortium name="Ensembl"/>
        </authorList>
    </citation>
    <scope>IDENTIFICATION</scope>
</reference>
<evidence type="ECO:0000313" key="8">
    <source>
        <dbReference type="Proteomes" id="UP000264820"/>
    </source>
</evidence>
<dbReference type="InterPro" id="IPR051294">
    <property type="entry name" value="HORMA_MeioticProgression"/>
</dbReference>